<proteinExistence type="predicted"/>
<protein>
    <submittedName>
        <fullName evidence="2">Uncharacterized protein</fullName>
    </submittedName>
</protein>
<dbReference type="AlphaFoldDB" id="A0A9D4TG66"/>
<feature type="region of interest" description="Disordered" evidence="1">
    <location>
        <begin position="19"/>
        <end position="68"/>
    </location>
</feature>
<dbReference type="Proteomes" id="UP001055712">
    <property type="component" value="Unassembled WGS sequence"/>
</dbReference>
<evidence type="ECO:0000313" key="3">
    <source>
        <dbReference type="Proteomes" id="UP001055712"/>
    </source>
</evidence>
<comment type="caution">
    <text evidence="2">The sequence shown here is derived from an EMBL/GenBank/DDBJ whole genome shotgun (WGS) entry which is preliminary data.</text>
</comment>
<reference evidence="2" key="1">
    <citation type="journal article" date="2019" name="Plant J.">
        <title>Chlorella vulgaris genome assembly and annotation reveals the molecular basis for metabolic acclimation to high light conditions.</title>
        <authorList>
            <person name="Cecchin M."/>
            <person name="Marcolungo L."/>
            <person name="Rossato M."/>
            <person name="Girolomoni L."/>
            <person name="Cosentino E."/>
            <person name="Cuine S."/>
            <person name="Li-Beisson Y."/>
            <person name="Delledonne M."/>
            <person name="Ballottari M."/>
        </authorList>
    </citation>
    <scope>NUCLEOTIDE SEQUENCE</scope>
    <source>
        <strain evidence="2">211/11P</strain>
    </source>
</reference>
<feature type="compositionally biased region" description="Basic and acidic residues" evidence="1">
    <location>
        <begin position="165"/>
        <end position="182"/>
    </location>
</feature>
<name>A0A9D4TG66_CHLVU</name>
<sequence length="215" mass="22481">MRATSRVLGLPAAHLLADTSTRGLTAKRDDEEEGENSSYMKMKNVASRSGDPAKEWMQGSKEHASAYSQSAEQVYEATKRAIPDITAHTKEAKAHGGLKDVKQMAGDGTKGAGLGAATQMASAAGAKASEAAHKVVDAVKEGLGVGEGVSDAHDLPSARAQFEAGRTEAQKAEGNKDRKSQLTDEAVGDNPAEQRTWDEHDNLPTEVLGLAGCPG</sequence>
<feature type="region of interest" description="Disordered" evidence="1">
    <location>
        <begin position="146"/>
        <end position="215"/>
    </location>
</feature>
<dbReference type="OrthoDB" id="514583at2759"/>
<evidence type="ECO:0000256" key="1">
    <source>
        <dbReference type="SAM" id="MobiDB-lite"/>
    </source>
</evidence>
<reference evidence="2" key="2">
    <citation type="submission" date="2020-11" db="EMBL/GenBank/DDBJ databases">
        <authorList>
            <person name="Cecchin M."/>
            <person name="Marcolungo L."/>
            <person name="Rossato M."/>
            <person name="Girolomoni L."/>
            <person name="Cosentino E."/>
            <person name="Cuine S."/>
            <person name="Li-Beisson Y."/>
            <person name="Delledonne M."/>
            <person name="Ballottari M."/>
        </authorList>
    </citation>
    <scope>NUCLEOTIDE SEQUENCE</scope>
    <source>
        <strain evidence="2">211/11P</strain>
        <tissue evidence="2">Whole cell</tissue>
    </source>
</reference>
<dbReference type="EMBL" id="SIDB01000012">
    <property type="protein sequence ID" value="KAI3424812.1"/>
    <property type="molecule type" value="Genomic_DNA"/>
</dbReference>
<keyword evidence="3" id="KW-1185">Reference proteome</keyword>
<accession>A0A9D4TG66</accession>
<gene>
    <name evidence="2" type="ORF">D9Q98_008198</name>
</gene>
<evidence type="ECO:0000313" key="2">
    <source>
        <dbReference type="EMBL" id="KAI3424812.1"/>
    </source>
</evidence>
<organism evidence="2 3">
    <name type="scientific">Chlorella vulgaris</name>
    <name type="common">Green alga</name>
    <dbReference type="NCBI Taxonomy" id="3077"/>
    <lineage>
        <taxon>Eukaryota</taxon>
        <taxon>Viridiplantae</taxon>
        <taxon>Chlorophyta</taxon>
        <taxon>core chlorophytes</taxon>
        <taxon>Trebouxiophyceae</taxon>
        <taxon>Chlorellales</taxon>
        <taxon>Chlorellaceae</taxon>
        <taxon>Chlorella clade</taxon>
        <taxon>Chlorella</taxon>
    </lineage>
</organism>